<name>B7KIE5_GLOC7</name>
<evidence type="ECO:0000313" key="3">
    <source>
        <dbReference type="Proteomes" id="UP000002384"/>
    </source>
</evidence>
<dbReference type="STRING" id="65393.PCC7424_5284"/>
<dbReference type="AlphaFoldDB" id="B7KIE5"/>
<evidence type="ECO:0008006" key="4">
    <source>
        <dbReference type="Google" id="ProtNLM"/>
    </source>
</evidence>
<dbReference type="KEGG" id="cyc:PCC7424_5284"/>
<proteinExistence type="predicted"/>
<keyword evidence="3" id="KW-1185">Reference proteome</keyword>
<gene>
    <name evidence="2" type="ordered locus">PCC7424_5284</name>
</gene>
<dbReference type="EMBL" id="CP001291">
    <property type="protein sequence ID" value="ACK73632.1"/>
    <property type="molecule type" value="Genomic_DNA"/>
</dbReference>
<feature type="transmembrane region" description="Helical" evidence="1">
    <location>
        <begin position="20"/>
        <end position="40"/>
    </location>
</feature>
<keyword evidence="1" id="KW-0472">Membrane</keyword>
<protein>
    <recommendedName>
        <fullName evidence="4">Cyanoexosortase A system-associated protein</fullName>
    </recommendedName>
</protein>
<organism evidence="2 3">
    <name type="scientific">Gloeothece citriformis (strain PCC 7424)</name>
    <name type="common">Cyanothece sp. (strain PCC 7424)</name>
    <dbReference type="NCBI Taxonomy" id="65393"/>
    <lineage>
        <taxon>Bacteria</taxon>
        <taxon>Bacillati</taxon>
        <taxon>Cyanobacteriota</taxon>
        <taxon>Cyanophyceae</taxon>
        <taxon>Oscillatoriophycideae</taxon>
        <taxon>Chroococcales</taxon>
        <taxon>Aphanothecaceae</taxon>
        <taxon>Gloeothece</taxon>
        <taxon>Gloeothece citriformis</taxon>
    </lineage>
</organism>
<sequence>MINNTQDLSKSSILWPKIRLSLLGLTLVGILGVLFKLIWFPAEDKKLSTTDFVFPQTVPLSNWEQQETRKLRLIPKKENGLRPGFDPGQLYKYVKDKDALEVEARYAKYHGNINSHLIVYRQLPPATISPKIKYLKDTGYYGVFTHKNQAFLSACVNPKGQSTATEQQFTKNRYLNSWSIQRTFLWLIGQEDLFDGRCLWTLMSVPISNYDPYLLVLEKDLEDEYQKLETAWVEWYRWWKNNLPSY</sequence>
<dbReference type="InterPro" id="IPR026411">
    <property type="entry name" value="Cyanosort_A_assoc"/>
</dbReference>
<keyword evidence="1" id="KW-0812">Transmembrane</keyword>
<dbReference type="NCBIfam" id="TIGR04153">
    <property type="entry name" value="cyanosortA_assc"/>
    <property type="match status" value="1"/>
</dbReference>
<dbReference type="RefSeq" id="WP_015957208.1">
    <property type="nucleotide sequence ID" value="NC_011729.1"/>
</dbReference>
<dbReference type="Proteomes" id="UP000002384">
    <property type="component" value="Chromosome"/>
</dbReference>
<dbReference type="OrthoDB" id="582709at2"/>
<accession>B7KIE5</accession>
<evidence type="ECO:0000313" key="2">
    <source>
        <dbReference type="EMBL" id="ACK73632.1"/>
    </source>
</evidence>
<dbReference type="HOGENOM" id="CLU_1260478_0_0_3"/>
<reference evidence="3" key="1">
    <citation type="journal article" date="2011" name="MBio">
        <title>Novel metabolic attributes of the genus Cyanothece, comprising a group of unicellular nitrogen-fixing Cyanobacteria.</title>
        <authorList>
            <person name="Bandyopadhyay A."/>
            <person name="Elvitigala T."/>
            <person name="Welsh E."/>
            <person name="Stockel J."/>
            <person name="Liberton M."/>
            <person name="Min H."/>
            <person name="Sherman L.A."/>
            <person name="Pakrasi H.B."/>
        </authorList>
    </citation>
    <scope>NUCLEOTIDE SEQUENCE [LARGE SCALE GENOMIC DNA]</scope>
    <source>
        <strain evidence="3">PCC 7424</strain>
    </source>
</reference>
<dbReference type="eggNOG" id="ENOG503289M">
    <property type="taxonomic scope" value="Bacteria"/>
</dbReference>
<evidence type="ECO:0000256" key="1">
    <source>
        <dbReference type="SAM" id="Phobius"/>
    </source>
</evidence>
<keyword evidence="1" id="KW-1133">Transmembrane helix</keyword>